<dbReference type="InterPro" id="IPR055733">
    <property type="entry name" value="DUF7309"/>
</dbReference>
<evidence type="ECO:0000259" key="2">
    <source>
        <dbReference type="Pfam" id="PF23988"/>
    </source>
</evidence>
<comment type="caution">
    <text evidence="3">The sequence shown here is derived from an EMBL/GenBank/DDBJ whole genome shotgun (WGS) entry which is preliminary data.</text>
</comment>
<dbReference type="EMBL" id="JABAGD010000038">
    <property type="protein sequence ID" value="NMF06675.1"/>
    <property type="molecule type" value="Genomic_DNA"/>
</dbReference>
<evidence type="ECO:0000313" key="4">
    <source>
        <dbReference type="Proteomes" id="UP000587880"/>
    </source>
</evidence>
<dbReference type="RefSeq" id="WP_168982729.1">
    <property type="nucleotide sequence ID" value="NZ_JABAGD010000038.1"/>
</dbReference>
<sequence>MRTEAKLEEWRALYDIAIKLRELRPWETLWDMDLITIIESNKKEPCVCSVMGKGGECYGIAAYYGLDSIKGFFEMAYSSEMPSNQLIRYQNNVMCNYGNRDELTTKERDIIKKLDLKFRGKNNWIYFRTFESGYVPYMPDRDEVLEFTKILKHVYMAIDSLNKGMEIDFKNGKTLMRKFDEENNIWVNSEEAVIIPEMDYPVPILEDELLMNRLKKQKQDDSILELDIAYLNSAIDDKQYDKPLIPILCMLVDARKGVVLSQNMVTPGDDVVNLIFETVVNYIIQRGRPKNIVVRDAYMASILIDLCEQTDIEVIESLKLHTIDEFVESFYQFRF</sequence>
<evidence type="ECO:0000259" key="1">
    <source>
        <dbReference type="Pfam" id="PF22007"/>
    </source>
</evidence>
<name>A0A7X9SRF6_CLOBE</name>
<feature type="domain" description="DUF6930" evidence="1">
    <location>
        <begin position="211"/>
        <end position="330"/>
    </location>
</feature>
<dbReference type="Pfam" id="PF22007">
    <property type="entry name" value="DUF6930"/>
    <property type="match status" value="1"/>
</dbReference>
<dbReference type="InterPro" id="IPR054216">
    <property type="entry name" value="DUF6930"/>
</dbReference>
<reference evidence="3 4" key="1">
    <citation type="submission" date="2020-04" db="EMBL/GenBank/DDBJ databases">
        <authorList>
            <person name="Hitch T.C.A."/>
            <person name="Wylensek D."/>
            <person name="Clavel T."/>
        </authorList>
    </citation>
    <scope>NUCLEOTIDE SEQUENCE [LARGE SCALE GENOMIC DNA]</scope>
    <source>
        <strain evidence="3 4">WB01_NA02</strain>
    </source>
</reference>
<proteinExistence type="predicted"/>
<gene>
    <name evidence="3" type="ORF">HF849_18375</name>
</gene>
<dbReference type="Pfam" id="PF23988">
    <property type="entry name" value="DUF7309"/>
    <property type="match status" value="1"/>
</dbReference>
<organism evidence="3 4">
    <name type="scientific">Clostridium beijerinckii</name>
    <name type="common">Clostridium MP</name>
    <dbReference type="NCBI Taxonomy" id="1520"/>
    <lineage>
        <taxon>Bacteria</taxon>
        <taxon>Bacillati</taxon>
        <taxon>Bacillota</taxon>
        <taxon>Clostridia</taxon>
        <taxon>Eubacteriales</taxon>
        <taxon>Clostridiaceae</taxon>
        <taxon>Clostridium</taxon>
    </lineage>
</organism>
<protein>
    <submittedName>
        <fullName evidence="3">Uncharacterized protein</fullName>
    </submittedName>
</protein>
<evidence type="ECO:0000313" key="3">
    <source>
        <dbReference type="EMBL" id="NMF06675.1"/>
    </source>
</evidence>
<dbReference type="AlphaFoldDB" id="A0A7X9SRF6"/>
<dbReference type="Proteomes" id="UP000587880">
    <property type="component" value="Unassembled WGS sequence"/>
</dbReference>
<accession>A0A7X9SRF6</accession>
<feature type="domain" description="DUF7309" evidence="2">
    <location>
        <begin position="10"/>
        <end position="177"/>
    </location>
</feature>